<feature type="region of interest" description="Disordered" evidence="1">
    <location>
        <begin position="1"/>
        <end position="32"/>
    </location>
</feature>
<organism evidence="2 3">
    <name type="scientific">Polarella glacialis</name>
    <name type="common">Dinoflagellate</name>
    <dbReference type="NCBI Taxonomy" id="89957"/>
    <lineage>
        <taxon>Eukaryota</taxon>
        <taxon>Sar</taxon>
        <taxon>Alveolata</taxon>
        <taxon>Dinophyceae</taxon>
        <taxon>Suessiales</taxon>
        <taxon>Suessiaceae</taxon>
        <taxon>Polarella</taxon>
    </lineage>
</organism>
<accession>A0A813DX81</accession>
<comment type="caution">
    <text evidence="2">The sequence shown here is derived from an EMBL/GenBank/DDBJ whole genome shotgun (WGS) entry which is preliminary data.</text>
</comment>
<keyword evidence="3" id="KW-1185">Reference proteome</keyword>
<dbReference type="AlphaFoldDB" id="A0A813DX81"/>
<name>A0A813DX81_POLGL</name>
<evidence type="ECO:0000313" key="2">
    <source>
        <dbReference type="EMBL" id="CAE8592025.1"/>
    </source>
</evidence>
<proteinExistence type="predicted"/>
<dbReference type="Proteomes" id="UP000654075">
    <property type="component" value="Unassembled WGS sequence"/>
</dbReference>
<reference evidence="2" key="1">
    <citation type="submission" date="2021-02" db="EMBL/GenBank/DDBJ databases">
        <authorList>
            <person name="Dougan E. K."/>
            <person name="Rhodes N."/>
            <person name="Thang M."/>
            <person name="Chan C."/>
        </authorList>
    </citation>
    <scope>NUCLEOTIDE SEQUENCE</scope>
</reference>
<evidence type="ECO:0000313" key="3">
    <source>
        <dbReference type="Proteomes" id="UP000654075"/>
    </source>
</evidence>
<gene>
    <name evidence="2" type="ORF">PGLA1383_LOCUS10683</name>
</gene>
<dbReference type="EMBL" id="CAJNNV010005401">
    <property type="protein sequence ID" value="CAE8592025.1"/>
    <property type="molecule type" value="Genomic_DNA"/>
</dbReference>
<evidence type="ECO:0000256" key="1">
    <source>
        <dbReference type="SAM" id="MobiDB-lite"/>
    </source>
</evidence>
<protein>
    <submittedName>
        <fullName evidence="2">Uncharacterized protein</fullName>
    </submittedName>
</protein>
<feature type="non-terminal residue" evidence="2">
    <location>
        <position position="328"/>
    </location>
</feature>
<sequence>SGACEGGPSRSALANGAGVSGPLPDGVHTQQQQLQLQMQLHQLHHEQSQQHPQWCQVNGFGFAASQASTNWGASFSLGVTQMTRWQPLPTELLGGSSSERPGCWGLAVERVLEQQQEAIYRLSVEVQAMRQIREADGAPAEPLPGPKPLLKVPGSSPALVPPELGSPRGTKVAHGAPVMGLPHNLASGRAGECGVGGSTLPAHHYVTVGAPQRISSAQFAATSQLDFAGDGNGPATPPQPLEFAGLAEGPSPYSVAPNQVVTGFTVPSWEYYPVHGMTALPPPIAQGMTPPLSPDIGDFVQVNASTVRILRSSVPESTGNQVGVVWDE</sequence>